<evidence type="ECO:0000256" key="5">
    <source>
        <dbReference type="ARBA" id="ARBA00022694"/>
    </source>
</evidence>
<dbReference type="GO" id="GO:0016301">
    <property type="term" value="F:kinase activity"/>
    <property type="evidence" value="ECO:0007669"/>
    <property type="project" value="UniProtKB-KW"/>
</dbReference>
<comment type="similarity">
    <text evidence="2 8">Belongs to the CGI121/TPRKB family.</text>
</comment>
<evidence type="ECO:0000313" key="10">
    <source>
        <dbReference type="Proteomes" id="UP001498771"/>
    </source>
</evidence>
<protein>
    <recommendedName>
        <fullName evidence="4">EKC/KEOPS complex subunit CGI121</fullName>
    </recommendedName>
    <alternativeName>
        <fullName evidence="3">EKC/KEOPS complex subunit cgi121</fullName>
    </alternativeName>
</protein>
<accession>A0ABR1F394</accession>
<dbReference type="PANTHER" id="PTHR15840">
    <property type="entry name" value="CGI-121 FAMILY MEMBER"/>
    <property type="match status" value="1"/>
</dbReference>
<name>A0ABR1F394_9ASCO</name>
<keyword evidence="6 8" id="KW-0539">Nucleus</keyword>
<evidence type="ECO:0000256" key="6">
    <source>
        <dbReference type="ARBA" id="ARBA00023242"/>
    </source>
</evidence>
<keyword evidence="9" id="KW-0418">Kinase</keyword>
<dbReference type="GeneID" id="90035529"/>
<dbReference type="InterPro" id="IPR013926">
    <property type="entry name" value="CGI121/TPRKB"/>
</dbReference>
<dbReference type="Pfam" id="PF08617">
    <property type="entry name" value="CGI-121"/>
    <property type="match status" value="1"/>
</dbReference>
<dbReference type="EMBL" id="JBBJBU010000008">
    <property type="protein sequence ID" value="KAK7204307.1"/>
    <property type="molecule type" value="Genomic_DNA"/>
</dbReference>
<evidence type="ECO:0000256" key="1">
    <source>
        <dbReference type="ARBA" id="ARBA00004123"/>
    </source>
</evidence>
<sequence length="189" mass="20202">MPSTPLTLTLPQFPSSPLHLSLYTNVTNAPTIRSQLLSGNTAYSYAFLDPSTILSISHVLAAVYRALTEREAGTMRTRTVNSEIVFSMAPSMNIGDALKRFGVKDESTALFVVKVADEAEDVVGAEEVGVALESIVEGESVALCDDALQALTDIEVVRKNYKIPQGVVLNDRIAAAQIVTGAIALRGYS</sequence>
<evidence type="ECO:0000256" key="8">
    <source>
        <dbReference type="RuleBase" id="RU004398"/>
    </source>
</evidence>
<evidence type="ECO:0000256" key="2">
    <source>
        <dbReference type="ARBA" id="ARBA00005546"/>
    </source>
</evidence>
<evidence type="ECO:0000313" key="9">
    <source>
        <dbReference type="EMBL" id="KAK7204307.1"/>
    </source>
</evidence>
<keyword evidence="10" id="KW-1185">Reference proteome</keyword>
<evidence type="ECO:0000256" key="4">
    <source>
        <dbReference type="ARBA" id="ARBA00016009"/>
    </source>
</evidence>
<keyword evidence="5" id="KW-0819">tRNA processing</keyword>
<dbReference type="SUPFAM" id="SSF143870">
    <property type="entry name" value="PF0523-like"/>
    <property type="match status" value="1"/>
</dbReference>
<reference evidence="9 10" key="1">
    <citation type="submission" date="2024-03" db="EMBL/GenBank/DDBJ databases">
        <title>Genome-scale model development and genomic sequencing of the oleaginous clade Lipomyces.</title>
        <authorList>
            <consortium name="Lawrence Berkeley National Laboratory"/>
            <person name="Czajka J.J."/>
            <person name="Han Y."/>
            <person name="Kim J."/>
            <person name="Mondo S.J."/>
            <person name="Hofstad B.A."/>
            <person name="Robles A."/>
            <person name="Haridas S."/>
            <person name="Riley R."/>
            <person name="LaButti K."/>
            <person name="Pangilinan J."/>
            <person name="Andreopoulos W."/>
            <person name="Lipzen A."/>
            <person name="Yan J."/>
            <person name="Wang M."/>
            <person name="Ng V."/>
            <person name="Grigoriev I.V."/>
            <person name="Spatafora J.W."/>
            <person name="Magnuson J.K."/>
            <person name="Baker S.E."/>
            <person name="Pomraning K.R."/>
        </authorList>
    </citation>
    <scope>NUCLEOTIDE SEQUENCE [LARGE SCALE GENOMIC DNA]</scope>
    <source>
        <strain evidence="9 10">Phaff 52-87</strain>
    </source>
</reference>
<proteinExistence type="inferred from homology"/>
<comment type="subcellular location">
    <subcellularLocation>
        <location evidence="1">Nucleus</location>
    </subcellularLocation>
</comment>
<keyword evidence="9" id="KW-0808">Transferase</keyword>
<evidence type="ECO:0000256" key="3">
    <source>
        <dbReference type="ARBA" id="ARBA00015316"/>
    </source>
</evidence>
<dbReference type="Proteomes" id="UP001498771">
    <property type="component" value="Unassembled WGS sequence"/>
</dbReference>
<dbReference type="RefSeq" id="XP_064767340.1">
    <property type="nucleotide sequence ID" value="XM_064910017.1"/>
</dbReference>
<comment type="caution">
    <text evidence="9">The sequence shown here is derived from an EMBL/GenBank/DDBJ whole genome shotgun (WGS) entry which is preliminary data.</text>
</comment>
<dbReference type="PANTHER" id="PTHR15840:SF10">
    <property type="entry name" value="EKC_KEOPS COMPLEX SUBUNIT TPRKB"/>
    <property type="match status" value="1"/>
</dbReference>
<evidence type="ECO:0000256" key="7">
    <source>
        <dbReference type="ARBA" id="ARBA00025043"/>
    </source>
</evidence>
<organism evidence="9 10">
    <name type="scientific">Myxozyma melibiosi</name>
    <dbReference type="NCBI Taxonomy" id="54550"/>
    <lineage>
        <taxon>Eukaryota</taxon>
        <taxon>Fungi</taxon>
        <taxon>Dikarya</taxon>
        <taxon>Ascomycota</taxon>
        <taxon>Saccharomycotina</taxon>
        <taxon>Lipomycetes</taxon>
        <taxon>Lipomycetales</taxon>
        <taxon>Lipomycetaceae</taxon>
        <taxon>Myxozyma</taxon>
    </lineage>
</organism>
<dbReference type="Gene3D" id="3.30.2380.10">
    <property type="entry name" value="CGI121/TPRKB"/>
    <property type="match status" value="1"/>
</dbReference>
<comment type="function">
    <text evidence="7">Component of the EKC/KEOPS complex that is required for the formation of a threonylcarbamoyl group on adenosine at position 37 (t(6)A37) in tRNAs that read codons beginning with adenine. The complex is probably involved in the transfer of the threonylcarbamoyl moiety of threonylcarbamoyl-AMP (TC-AMP) to the N6 group of A37. CGI121 acts as an allosteric effector that regulates the t(6)A activity of the complex. The EKC/KEOPS complex also promotes both telomere uncapping and telomere elongation. The complex is required for efficient recruitment of transcriptional coactivators. CGI121 is not required for tRNA modification.</text>
</comment>
<gene>
    <name evidence="9" type="ORF">BZA70DRAFT_188992</name>
</gene>
<dbReference type="InterPro" id="IPR036504">
    <property type="entry name" value="CGI121/TPRKB_sf"/>
</dbReference>